<dbReference type="SUPFAM" id="SSF103473">
    <property type="entry name" value="MFS general substrate transporter"/>
    <property type="match status" value="1"/>
</dbReference>
<dbReference type="Proteomes" id="UP001189619">
    <property type="component" value="Chromosome"/>
</dbReference>
<dbReference type="InterPro" id="IPR011701">
    <property type="entry name" value="MFS"/>
</dbReference>
<feature type="transmembrane region" description="Helical" evidence="6">
    <location>
        <begin position="88"/>
        <end position="106"/>
    </location>
</feature>
<feature type="domain" description="Major facilitator superfamily (MFS) profile" evidence="7">
    <location>
        <begin position="22"/>
        <end position="168"/>
    </location>
</feature>
<evidence type="ECO:0000259" key="7">
    <source>
        <dbReference type="PROSITE" id="PS50850"/>
    </source>
</evidence>
<accession>A0AA48RE12</accession>
<keyword evidence="3 6" id="KW-0812">Transmembrane</keyword>
<organism evidence="8 9">
    <name type="scientific">Brevibacillus aydinogluensis</name>
    <dbReference type="NCBI Taxonomy" id="927786"/>
    <lineage>
        <taxon>Bacteria</taxon>
        <taxon>Bacillati</taxon>
        <taxon>Bacillota</taxon>
        <taxon>Bacilli</taxon>
        <taxon>Bacillales</taxon>
        <taxon>Paenibacillaceae</taxon>
        <taxon>Brevibacillus</taxon>
    </lineage>
</organism>
<dbReference type="EMBL" id="OY569118">
    <property type="protein sequence ID" value="CAJ1002394.1"/>
    <property type="molecule type" value="Genomic_DNA"/>
</dbReference>
<gene>
    <name evidence="8" type="ORF">BSPP4475_08705</name>
</gene>
<dbReference type="GO" id="GO:0005886">
    <property type="term" value="C:plasma membrane"/>
    <property type="evidence" value="ECO:0007669"/>
    <property type="project" value="UniProtKB-SubCell"/>
</dbReference>
<dbReference type="AlphaFoldDB" id="A0AA48RE12"/>
<dbReference type="PROSITE" id="PS50850">
    <property type="entry name" value="MFS"/>
    <property type="match status" value="1"/>
</dbReference>
<evidence type="ECO:0000313" key="9">
    <source>
        <dbReference type="Proteomes" id="UP001189619"/>
    </source>
</evidence>
<proteinExistence type="predicted"/>
<feature type="transmembrane region" description="Helical" evidence="6">
    <location>
        <begin position="20"/>
        <end position="37"/>
    </location>
</feature>
<evidence type="ECO:0000256" key="1">
    <source>
        <dbReference type="ARBA" id="ARBA00004651"/>
    </source>
</evidence>
<dbReference type="InterPro" id="IPR050382">
    <property type="entry name" value="MFS_Na/Anion_cotransporter"/>
</dbReference>
<dbReference type="GO" id="GO:0022857">
    <property type="term" value="F:transmembrane transporter activity"/>
    <property type="evidence" value="ECO:0007669"/>
    <property type="project" value="InterPro"/>
</dbReference>
<dbReference type="Gene3D" id="1.20.1250.20">
    <property type="entry name" value="MFS general substrate transporter like domains"/>
    <property type="match status" value="1"/>
</dbReference>
<keyword evidence="5 6" id="KW-0472">Membrane</keyword>
<dbReference type="PANTHER" id="PTHR11662">
    <property type="entry name" value="SOLUTE CARRIER FAMILY 17"/>
    <property type="match status" value="1"/>
</dbReference>
<evidence type="ECO:0000256" key="2">
    <source>
        <dbReference type="ARBA" id="ARBA00022448"/>
    </source>
</evidence>
<sequence>MPFLSPKAEHSLQARHNVRWTVVVWLLIGGIINYLDRANLSIAAPEMMKELGLSKTDIGLLGTVFSWSYALMQLPSGWLVDRFGAKKVYSIAVIWWSLATMMTGAVSKLSSLIGTRLLLGIGEAPCFPTAAKITSYWFPKKNAAWLQGFGTPRPNGVRRLRRQSSCSC</sequence>
<dbReference type="PANTHER" id="PTHR11662:SF399">
    <property type="entry name" value="FI19708P1-RELATED"/>
    <property type="match status" value="1"/>
</dbReference>
<evidence type="ECO:0000256" key="5">
    <source>
        <dbReference type="ARBA" id="ARBA00023136"/>
    </source>
</evidence>
<dbReference type="KEGG" id="bayd:BSPP4475_08705"/>
<keyword evidence="2" id="KW-0813">Transport</keyword>
<evidence type="ECO:0000256" key="4">
    <source>
        <dbReference type="ARBA" id="ARBA00022989"/>
    </source>
</evidence>
<evidence type="ECO:0000256" key="6">
    <source>
        <dbReference type="SAM" id="Phobius"/>
    </source>
</evidence>
<protein>
    <recommendedName>
        <fullName evidence="7">Major facilitator superfamily (MFS) profile domain-containing protein</fullName>
    </recommendedName>
</protein>
<name>A0AA48RE12_9BACL</name>
<dbReference type="Pfam" id="PF07690">
    <property type="entry name" value="MFS_1"/>
    <property type="match status" value="1"/>
</dbReference>
<dbReference type="InterPro" id="IPR036259">
    <property type="entry name" value="MFS_trans_sf"/>
</dbReference>
<evidence type="ECO:0000313" key="8">
    <source>
        <dbReference type="EMBL" id="CAJ1002394.1"/>
    </source>
</evidence>
<keyword evidence="4 6" id="KW-1133">Transmembrane helix</keyword>
<reference evidence="8" key="1">
    <citation type="submission" date="2023-07" db="EMBL/GenBank/DDBJ databases">
        <authorList>
            <person name="Ivanov I."/>
            <person name="Teneva D."/>
            <person name="Stoikov I."/>
        </authorList>
    </citation>
    <scope>NUCLEOTIDE SEQUENCE</scope>
    <source>
        <strain evidence="8">4475</strain>
    </source>
</reference>
<feature type="transmembrane region" description="Helical" evidence="6">
    <location>
        <begin position="58"/>
        <end position="76"/>
    </location>
</feature>
<comment type="subcellular location">
    <subcellularLocation>
        <location evidence="1">Cell membrane</location>
        <topology evidence="1">Multi-pass membrane protein</topology>
    </subcellularLocation>
</comment>
<evidence type="ECO:0000256" key="3">
    <source>
        <dbReference type="ARBA" id="ARBA00022692"/>
    </source>
</evidence>
<keyword evidence="9" id="KW-1185">Reference proteome</keyword>
<dbReference type="InterPro" id="IPR020846">
    <property type="entry name" value="MFS_dom"/>
</dbReference>